<dbReference type="AlphaFoldDB" id="Q6D8L1"/>
<keyword evidence="1" id="KW-1277">Toxin-antitoxin system</keyword>
<dbReference type="RefSeq" id="WP_011092563.1">
    <property type="nucleotide sequence ID" value="NC_004547.2"/>
</dbReference>
<evidence type="ECO:0000313" key="3">
    <source>
        <dbReference type="Proteomes" id="UP000007966"/>
    </source>
</evidence>
<dbReference type="KEGG" id="eca:ECA0963"/>
<name>Q6D8L1_PECAS</name>
<dbReference type="OrthoDB" id="6485735at2"/>
<evidence type="ECO:0000256" key="1">
    <source>
        <dbReference type="ARBA" id="ARBA00022649"/>
    </source>
</evidence>
<proteinExistence type="predicted"/>
<dbReference type="eggNOG" id="COG5302">
    <property type="taxonomic scope" value="Bacteria"/>
</dbReference>
<evidence type="ECO:0000313" key="2">
    <source>
        <dbReference type="EMBL" id="CAG73874.1"/>
    </source>
</evidence>
<reference evidence="2" key="1">
    <citation type="submission" date="2004-02" db="EMBL/GenBank/DDBJ databases">
        <title>The genome sequence of the enterobacterial phytopathogen Erwinia carotovora subsp. atroseptica SCRI1043 and functional genomic identification of novel virulence factors.</title>
        <authorList>
            <person name="Bell K.S."/>
            <person name="Sebaihia M."/>
            <person name="Pritchard L."/>
            <person name="Holden M."/>
            <person name="Hyman L.J."/>
            <person name="Holeva M.C."/>
            <person name="Thomson N.R."/>
            <person name="Bentley S.D."/>
            <person name="Churcher C."/>
            <person name="Mungall K."/>
            <person name="Atkin R."/>
            <person name="Bason N."/>
            <person name="Brooks K."/>
            <person name="Chillingworth T."/>
            <person name="Clark K."/>
            <person name="Doggett J."/>
            <person name="Fraser A."/>
            <person name="Hance Z."/>
            <person name="Hauser H."/>
            <person name="Jagels K."/>
            <person name="Moule S."/>
            <person name="Norbertczak H."/>
            <person name="Ormond D."/>
            <person name="Price C."/>
            <person name="Quail M.A."/>
            <person name="Sanders M."/>
            <person name="Walker D."/>
            <person name="Whitehead S."/>
            <person name="Salmond G.P.C."/>
            <person name="Birch P.R.J."/>
            <person name="Barrell B.G."/>
            <person name="Parkhill J."/>
            <person name="Toth I.K."/>
        </authorList>
    </citation>
    <scope>NUCLEOTIDE SEQUENCE</scope>
    <source>
        <strain evidence="2">SCRI1043</strain>
    </source>
</reference>
<dbReference type="HOGENOM" id="CLU_157097_1_0_6"/>
<dbReference type="Pfam" id="PF07362">
    <property type="entry name" value="CcdA"/>
    <property type="match status" value="1"/>
</dbReference>
<gene>
    <name evidence="2" type="primary">ccdA2</name>
    <name evidence="2" type="synonym">letA2</name>
    <name evidence="2" type="ordered locus">ECA0963</name>
</gene>
<keyword evidence="3" id="KW-1185">Reference proteome</keyword>
<dbReference type="NCBIfam" id="NF010264">
    <property type="entry name" value="PRK13710.1"/>
    <property type="match status" value="1"/>
</dbReference>
<dbReference type="EMBL" id="BX950851">
    <property type="protein sequence ID" value="CAG73874.1"/>
    <property type="molecule type" value="Genomic_DNA"/>
</dbReference>
<dbReference type="STRING" id="218491.ECA0963"/>
<dbReference type="Proteomes" id="UP000007966">
    <property type="component" value="Chromosome"/>
</dbReference>
<protein>
    <submittedName>
        <fullName evidence="2">Toxin addiction system:antidote</fullName>
    </submittedName>
</protein>
<dbReference type="InterPro" id="IPR009956">
    <property type="entry name" value="Post-segregation_anti-tox_CcdA"/>
</dbReference>
<sequence>MKRWISIAVNKDDKQTPNATWIPISGLTNDVIDKEDHRIKTEVWKKENREGMEDVARFITQNGSFADENRNW</sequence>
<accession>Q6D8L1</accession>
<organism evidence="2 3">
    <name type="scientific">Pectobacterium atrosepticum (strain SCRI 1043 / ATCC BAA-672)</name>
    <name type="common">Erwinia carotovora subsp. atroseptica</name>
    <dbReference type="NCBI Taxonomy" id="218491"/>
    <lineage>
        <taxon>Bacteria</taxon>
        <taxon>Pseudomonadati</taxon>
        <taxon>Pseudomonadota</taxon>
        <taxon>Gammaproteobacteria</taxon>
        <taxon>Enterobacterales</taxon>
        <taxon>Pectobacteriaceae</taxon>
        <taxon>Pectobacterium</taxon>
    </lineage>
</organism>
<dbReference type="PATRIC" id="fig|218491.5.peg.968"/>
<dbReference type="GeneID" id="57207703"/>